<dbReference type="Proteomes" id="UP000827092">
    <property type="component" value="Unassembled WGS sequence"/>
</dbReference>
<sequence length="194" mass="22551">MKDDSTQHLLSVLIEEAPRMLASLRVLQDLKTRQYPYYIREFRLFQELRNRLKNSLNTMLSDLVAECVQGDDTTVHTSSPCNFTEEKPFLKASVYRIWEATDKLSDSSHGWTFIKNERKVLVHSWMCLDSSLDRLINPDIAEKISFCCELQCFPCYSDYVDGIACQKCMACSFCLWRKYIIFAGSPYRARVDLG</sequence>
<proteinExistence type="predicted"/>
<evidence type="ECO:0000313" key="1">
    <source>
        <dbReference type="EMBL" id="KAG8172357.1"/>
    </source>
</evidence>
<comment type="caution">
    <text evidence="1">The sequence shown here is derived from an EMBL/GenBank/DDBJ whole genome shotgun (WGS) entry which is preliminary data.</text>
</comment>
<protein>
    <submittedName>
        <fullName evidence="1">Uncharacterized protein</fullName>
    </submittedName>
</protein>
<keyword evidence="2" id="KW-1185">Reference proteome</keyword>
<name>A0AAV6TKS0_9ARAC</name>
<reference evidence="1 2" key="1">
    <citation type="journal article" date="2022" name="Nat. Ecol. Evol.">
        <title>A masculinizing supergene underlies an exaggerated male reproductive morph in a spider.</title>
        <authorList>
            <person name="Hendrickx F."/>
            <person name="De Corte Z."/>
            <person name="Sonet G."/>
            <person name="Van Belleghem S.M."/>
            <person name="Kostlbacher S."/>
            <person name="Vangestel C."/>
        </authorList>
    </citation>
    <scope>NUCLEOTIDE SEQUENCE [LARGE SCALE GENOMIC DNA]</scope>
    <source>
        <strain evidence="1">W744_W776</strain>
    </source>
</reference>
<dbReference type="AlphaFoldDB" id="A0AAV6TKS0"/>
<evidence type="ECO:0000313" key="2">
    <source>
        <dbReference type="Proteomes" id="UP000827092"/>
    </source>
</evidence>
<organism evidence="1 2">
    <name type="scientific">Oedothorax gibbosus</name>
    <dbReference type="NCBI Taxonomy" id="931172"/>
    <lineage>
        <taxon>Eukaryota</taxon>
        <taxon>Metazoa</taxon>
        <taxon>Ecdysozoa</taxon>
        <taxon>Arthropoda</taxon>
        <taxon>Chelicerata</taxon>
        <taxon>Arachnida</taxon>
        <taxon>Araneae</taxon>
        <taxon>Araneomorphae</taxon>
        <taxon>Entelegynae</taxon>
        <taxon>Araneoidea</taxon>
        <taxon>Linyphiidae</taxon>
        <taxon>Erigoninae</taxon>
        <taxon>Oedothorax</taxon>
    </lineage>
</organism>
<accession>A0AAV6TKS0</accession>
<gene>
    <name evidence="1" type="ORF">JTE90_019319</name>
</gene>
<dbReference type="EMBL" id="JAFNEN010002794">
    <property type="protein sequence ID" value="KAG8172357.1"/>
    <property type="molecule type" value="Genomic_DNA"/>
</dbReference>